<comment type="similarity">
    <text evidence="8 10">Belongs to the E3 ubiquitin-protein ligase UBR1-like family.</text>
</comment>
<evidence type="ECO:0000256" key="9">
    <source>
        <dbReference type="PROSITE-ProRule" id="PRU00508"/>
    </source>
</evidence>
<evidence type="ECO:0000313" key="14">
    <source>
        <dbReference type="Proteomes" id="UP000186594"/>
    </source>
</evidence>
<keyword evidence="6 10" id="KW-0833">Ubl conjugation pathway</keyword>
<dbReference type="PANTHER" id="PTHR21497">
    <property type="entry name" value="UBIQUITIN LIGASE E3 ALPHA-RELATED"/>
    <property type="match status" value="1"/>
</dbReference>
<comment type="catalytic activity">
    <reaction evidence="1 10">
        <text>S-ubiquitinyl-[E2 ubiquitin-conjugating enzyme]-L-cysteine + [acceptor protein]-L-lysine = [E2 ubiquitin-conjugating enzyme]-L-cysteine + N(6)-ubiquitinyl-[acceptor protein]-L-lysine.</text>
        <dbReference type="EC" id="2.3.2.27"/>
    </reaction>
</comment>
<dbReference type="InterPro" id="IPR039164">
    <property type="entry name" value="UBR1-like"/>
</dbReference>
<comment type="pathway">
    <text evidence="2 10">Protein modification; protein ubiquitination.</text>
</comment>
<dbReference type="InterPro" id="IPR036390">
    <property type="entry name" value="WH_DNA-bd_sf"/>
</dbReference>
<dbReference type="Pfam" id="PF22960">
    <property type="entry name" value="WHD_UBR1"/>
    <property type="match status" value="1"/>
</dbReference>
<feature type="zinc finger region" description="UBR-type" evidence="9">
    <location>
        <begin position="85"/>
        <end position="157"/>
    </location>
</feature>
<dbReference type="FunFam" id="2.10.110.30:FF:000001">
    <property type="entry name" value="E3 ubiquitin-protein ligase UBR2 isoform 1"/>
    <property type="match status" value="1"/>
</dbReference>
<organism evidence="13 14">
    <name type="scientific">Neolecta irregularis (strain DAH-3)</name>
    <dbReference type="NCBI Taxonomy" id="1198029"/>
    <lineage>
        <taxon>Eukaryota</taxon>
        <taxon>Fungi</taxon>
        <taxon>Dikarya</taxon>
        <taxon>Ascomycota</taxon>
        <taxon>Taphrinomycotina</taxon>
        <taxon>Neolectales</taxon>
        <taxon>Neolectaceae</taxon>
        <taxon>Neolecta</taxon>
    </lineage>
</organism>
<dbReference type="PANTHER" id="PTHR21497:SF24">
    <property type="entry name" value="E3 UBIQUITIN-PROTEIN LIGASE UBR1"/>
    <property type="match status" value="1"/>
</dbReference>
<evidence type="ECO:0000256" key="8">
    <source>
        <dbReference type="ARBA" id="ARBA00046341"/>
    </source>
</evidence>
<dbReference type="Proteomes" id="UP000186594">
    <property type="component" value="Unassembled WGS sequence"/>
</dbReference>
<dbReference type="SMART" id="SM00396">
    <property type="entry name" value="ZnF_UBR1"/>
    <property type="match status" value="1"/>
</dbReference>
<dbReference type="InterPro" id="IPR042065">
    <property type="entry name" value="E3_ELL-like"/>
</dbReference>
<dbReference type="GO" id="GO:0061630">
    <property type="term" value="F:ubiquitin protein ligase activity"/>
    <property type="evidence" value="ECO:0007669"/>
    <property type="project" value="UniProtKB-UniRule"/>
</dbReference>
<feature type="compositionally biased region" description="Polar residues" evidence="11">
    <location>
        <begin position="423"/>
        <end position="435"/>
    </location>
</feature>
<keyword evidence="5 10" id="KW-0863">Zinc-finger</keyword>
<keyword evidence="4 10" id="KW-0479">Metal-binding</keyword>
<dbReference type="Pfam" id="PF02617">
    <property type="entry name" value="ClpS"/>
    <property type="match status" value="1"/>
</dbReference>
<evidence type="ECO:0000256" key="10">
    <source>
        <dbReference type="RuleBase" id="RU366018"/>
    </source>
</evidence>
<evidence type="ECO:0000256" key="6">
    <source>
        <dbReference type="ARBA" id="ARBA00022786"/>
    </source>
</evidence>
<dbReference type="Gene3D" id="1.10.10.2670">
    <property type="entry name" value="E3 ubiquitin-protein ligase"/>
    <property type="match status" value="1"/>
</dbReference>
<dbReference type="GO" id="GO:0008270">
    <property type="term" value="F:zinc ion binding"/>
    <property type="evidence" value="ECO:0007669"/>
    <property type="project" value="UniProtKB-UniRule"/>
</dbReference>
<dbReference type="Pfam" id="PF18995">
    <property type="entry name" value="PRT6_C"/>
    <property type="match status" value="1"/>
</dbReference>
<protein>
    <recommendedName>
        <fullName evidence="10">E3 ubiquitin-protein ligase</fullName>
        <ecNumber evidence="10">2.3.2.27</ecNumber>
    </recommendedName>
</protein>
<dbReference type="InterPro" id="IPR014719">
    <property type="entry name" value="Ribosomal_bL12_C/ClpS-like"/>
</dbReference>
<proteinExistence type="inferred from homology"/>
<reference evidence="13 14" key="1">
    <citation type="submission" date="2016-04" db="EMBL/GenBank/DDBJ databases">
        <title>Evolutionary innovation and constraint leading to complex multicellularity in the Ascomycota.</title>
        <authorList>
            <person name="Cisse O."/>
            <person name="Nguyen A."/>
            <person name="Hewitt D.A."/>
            <person name="Jedd G."/>
            <person name="Stajich J.E."/>
        </authorList>
    </citation>
    <scope>NUCLEOTIDE SEQUENCE [LARGE SCALE GENOMIC DNA]</scope>
    <source>
        <strain evidence="13 14">DAH-3</strain>
    </source>
</reference>
<feature type="region of interest" description="Disordered" evidence="11">
    <location>
        <begin position="423"/>
        <end position="443"/>
    </location>
</feature>
<accession>A0A1U7LUU8</accession>
<keyword evidence="3 10" id="KW-0808">Transferase</keyword>
<dbReference type="EC" id="2.3.2.27" evidence="10"/>
<dbReference type="STRING" id="1198029.A0A1U7LUU8"/>
<keyword evidence="14" id="KW-1185">Reference proteome</keyword>
<dbReference type="Gene3D" id="2.10.110.30">
    <property type="match status" value="1"/>
</dbReference>
<dbReference type="GO" id="GO:0005737">
    <property type="term" value="C:cytoplasm"/>
    <property type="evidence" value="ECO:0007669"/>
    <property type="project" value="TreeGrafter"/>
</dbReference>
<sequence>MNHNPRINNLEAFLCLAGSSCNYAYSPVMEKELLQELFRSLTGYNNEYWRFFFPNGIPSLEENPVLSKAQGSVDGAEYLPSHRGKPCGHIMRKGEAVYRCKQCSLDDTCVLCARCFQASNHEGHEISMSIEKSNGGCCDCGDLEAWKTPVCCSIHSLDGSGSDPLTDSGKYSQIPEDLKRSIRSTIARVLNFMLDVLSCSPENFKLPATSEDVRIDERASRLHFSAYGLPNADTDPAIYTTVLWNDEKHSFDQVIHQVRRATGCERSFAEETAQKVDALGRFAVAKSSDIYKLLQIAKLLDHIKLAVTIRSARDVFREELCGTIIEWLKDIVMCTVGDDASLLRTIVCEELCGEWRRGSDGSNAGLGLHGLAPAFDSEEEYSPDDMSEDNDDVDMEGEGEPDEMDFALENLPTARPANSSLTVVENSPDVSSDTCNKPKHKSVHPDNYWSNPNSCEREGQMRLDWYLLFDLRLWKKARISLRELYINSMVVNTEFKKVMGVRFAIMYTKLARAFLIADREPDHSIIHFSVQIFTTPSIAKELVTRYNFFTKLSAILYTFYTRKQVEDVDQIDLDATIDAESTHFKSRRAFLIFHDIQYLLKVDAFKPILQKEVRFLKQFLDVLRLFQGMNKQKRASIQHVEFESDSWNVAFNISFQLARLCDLLSDAFTDAQQVLVNQAFRVVLHRTILWSTSRDSQSLQSPSGSNFSTLRYINSQNQYAQPWKIVEFDVSKLEISFHHPLHWLLASLLQHAAQAPDVDLLMGNLNNLQEISPNSRWLTELSIALGRDFYDLKKLRNYLLALVVDFPLRVCVLQAQIRENLWVRNGMAMQAQNMHYRVIDIREYTVDKDLMLLQFALATLEPDHFLLTLLDRFDICGWLFTDPWYSTNVHDDHRHVAMLEEVLFLVIVLFSERSKICKWTIQQQIAREIIQVLCFGSMTFSQIHKAVPERMSDHVDFEDVLNTVAHYQHPDIAQEPGRFRLKSEKVIQVDPYFFHYDRNEREEARALLAKEIKKTPNLVMEPSLQPITDGIYENLDNVASSAILQQLVFFALDFIHSSVLVRGELPGTVLQDVAHLAILCTKATPQESSFAQRVVTYSFPARSLREESKTFLELAKIVHSSISTSEVRNDLGRLISRLQTNSSSDEDSEMLPDESISESDAAKRILAKERQQRAMAQMQQAQQNFWSQNCEDMSDDENVDVATQHDSMSTHWNFPKGTCIVCQEETGNERLFGTLSIIQRSNINRTMPLENPYWTKEGLRTPEVALEIPDVHSIEDLHARSFPSDNILKGANASSCGHLIHADCFDRFYNNILDRSHAQQYRNHPENTKRGEFLCPLCKRLGNAFIPIIWKGRIEGCTNGLQTKTNYEDWLNTVVAPAICRLEKGTLSSRKAVTRSSSSRTDSLSSRRFHDAMRSYMLENVSDVISDHLLTEAKIRYAFEDSDHGVEINARDRLESFLANFIANSSARSQETDEMVTKSYVHLQYLVSSQPTDSRKEIANIKEIWSLVSYTLSSVEASHRTNEISQDVSVLNKLNETTLSFMRILCETALSYSSIGSMQGPENSVVKELIFHTGKLLKQIFMGHPLVYEPDEGSAFEYLPLLQQDQFEVLVQVNMALSPTLQFEFHHLLRTIYMAKVCKIVLALGMQLNAEAVEKTGTLSSIIASSKPPNSDPESIILRFTRLLLIQSGCDGKLTTLGLQQVNEHLFLQVLEKLLVPFLRKSVLYAFARFQGPIPDANDDLSELPEIARLQVQLNLPSLQEIFVIPFREEPTTQPDDCQITRCLIFGWCEQLAQRKSDRFSPTPERPIRLAYPGLPDLIPLPQHFDILVQLCSNCCGDVGIFLVIKKSVLVYLFRTQGCFTATPYLDSHGETDLLLKRGRRLFLHQKRYETTVRNAWLMQMISTKVATHIEQNYDQGGWETF</sequence>
<dbReference type="CDD" id="cd16482">
    <property type="entry name" value="RING-H2_UBR1-like"/>
    <property type="match status" value="1"/>
</dbReference>
<evidence type="ECO:0000256" key="3">
    <source>
        <dbReference type="ARBA" id="ARBA00022679"/>
    </source>
</evidence>
<dbReference type="PROSITE" id="PS51157">
    <property type="entry name" value="ZF_UBR"/>
    <property type="match status" value="1"/>
</dbReference>
<dbReference type="Gene3D" id="3.30.1390.10">
    <property type="match status" value="1"/>
</dbReference>
<evidence type="ECO:0000256" key="11">
    <source>
        <dbReference type="SAM" id="MobiDB-lite"/>
    </source>
</evidence>
<dbReference type="InterPro" id="IPR003769">
    <property type="entry name" value="ClpS_core"/>
</dbReference>
<dbReference type="Pfam" id="PF02207">
    <property type="entry name" value="zf-UBR"/>
    <property type="match status" value="1"/>
</dbReference>
<dbReference type="OrthoDB" id="26387at2759"/>
<evidence type="ECO:0000313" key="13">
    <source>
        <dbReference type="EMBL" id="OLL26450.1"/>
    </source>
</evidence>
<dbReference type="InterPro" id="IPR003126">
    <property type="entry name" value="Znf_UBR"/>
</dbReference>
<comment type="caution">
    <text evidence="13">The sequence shown here is derived from an EMBL/GenBank/DDBJ whole genome shotgun (WGS) entry which is preliminary data.</text>
</comment>
<evidence type="ECO:0000256" key="7">
    <source>
        <dbReference type="ARBA" id="ARBA00022833"/>
    </source>
</evidence>
<dbReference type="SUPFAM" id="SSF54736">
    <property type="entry name" value="ClpS-like"/>
    <property type="match status" value="1"/>
</dbReference>
<evidence type="ECO:0000256" key="5">
    <source>
        <dbReference type="ARBA" id="ARBA00022771"/>
    </source>
</evidence>
<evidence type="ECO:0000256" key="1">
    <source>
        <dbReference type="ARBA" id="ARBA00000900"/>
    </source>
</evidence>
<evidence type="ECO:0000259" key="12">
    <source>
        <dbReference type="PROSITE" id="PS51157"/>
    </source>
</evidence>
<name>A0A1U7LUU8_NEOID</name>
<dbReference type="InterPro" id="IPR055194">
    <property type="entry name" value="UBR1-like_WH"/>
</dbReference>
<dbReference type="OMA" id="EQLPKRM"/>
<evidence type="ECO:0000256" key="4">
    <source>
        <dbReference type="ARBA" id="ARBA00022723"/>
    </source>
</evidence>
<dbReference type="SUPFAM" id="SSF46785">
    <property type="entry name" value="Winged helix' DNA-binding domain"/>
    <property type="match status" value="1"/>
</dbReference>
<dbReference type="GO" id="GO:0016567">
    <property type="term" value="P:protein ubiquitination"/>
    <property type="evidence" value="ECO:0007669"/>
    <property type="project" value="UniProtKB-UniRule"/>
</dbReference>
<dbReference type="CDD" id="cd19673">
    <property type="entry name" value="UBR-box_UBR3"/>
    <property type="match status" value="1"/>
</dbReference>
<dbReference type="GO" id="GO:0000151">
    <property type="term" value="C:ubiquitin ligase complex"/>
    <property type="evidence" value="ECO:0007669"/>
    <property type="project" value="TreeGrafter"/>
</dbReference>
<dbReference type="InterPro" id="IPR044046">
    <property type="entry name" value="E3_ligase_UBR-like_C"/>
</dbReference>
<dbReference type="UniPathway" id="UPA00143"/>
<gene>
    <name evidence="13" type="ORF">NEOLI_001109</name>
</gene>
<keyword evidence="7 10" id="KW-0862">Zinc</keyword>
<dbReference type="EMBL" id="LXFE01000181">
    <property type="protein sequence ID" value="OLL26450.1"/>
    <property type="molecule type" value="Genomic_DNA"/>
</dbReference>
<dbReference type="GO" id="GO:0071596">
    <property type="term" value="P:ubiquitin-dependent protein catabolic process via the N-end rule pathway"/>
    <property type="evidence" value="ECO:0007669"/>
    <property type="project" value="UniProtKB-UniRule"/>
</dbReference>
<feature type="region of interest" description="Disordered" evidence="11">
    <location>
        <begin position="377"/>
        <end position="399"/>
    </location>
</feature>
<feature type="domain" description="UBR-type" evidence="12">
    <location>
        <begin position="85"/>
        <end position="157"/>
    </location>
</feature>
<evidence type="ECO:0000256" key="2">
    <source>
        <dbReference type="ARBA" id="ARBA00004906"/>
    </source>
</evidence>
<comment type="function">
    <text evidence="10">Ubiquitin ligase protein which is a component of the N-end rule pathway. Recognizes and binds to proteins bearing specific N-terminal residues that are destabilizing according to the N-end rule, leading to their ubiquitination and subsequent degradation.</text>
</comment>